<feature type="region of interest" description="Disordered" evidence="1">
    <location>
        <begin position="97"/>
        <end position="145"/>
    </location>
</feature>
<dbReference type="EMBL" id="BAAALF010000006">
    <property type="protein sequence ID" value="GAA1219087.1"/>
    <property type="molecule type" value="Genomic_DNA"/>
</dbReference>
<comment type="caution">
    <text evidence="2">The sequence shown here is derived from an EMBL/GenBank/DDBJ whole genome shotgun (WGS) entry which is preliminary data.</text>
</comment>
<gene>
    <name evidence="2" type="ORF">GCM10009665_06390</name>
</gene>
<evidence type="ECO:0000313" key="2">
    <source>
        <dbReference type="EMBL" id="GAA1219087.1"/>
    </source>
</evidence>
<protein>
    <submittedName>
        <fullName evidence="2">Uncharacterized protein</fullName>
    </submittedName>
</protein>
<organism evidence="2 3">
    <name type="scientific">Kitasatospora nipponensis</name>
    <dbReference type="NCBI Taxonomy" id="258049"/>
    <lineage>
        <taxon>Bacteria</taxon>
        <taxon>Bacillati</taxon>
        <taxon>Actinomycetota</taxon>
        <taxon>Actinomycetes</taxon>
        <taxon>Kitasatosporales</taxon>
        <taxon>Streptomycetaceae</taxon>
        <taxon>Kitasatospora</taxon>
    </lineage>
</organism>
<dbReference type="Proteomes" id="UP001500037">
    <property type="component" value="Unassembled WGS sequence"/>
</dbReference>
<accession>A0ABN1VQC6</accession>
<evidence type="ECO:0000256" key="1">
    <source>
        <dbReference type="SAM" id="MobiDB-lite"/>
    </source>
</evidence>
<proteinExistence type="predicted"/>
<name>A0ABN1VQC6_9ACTN</name>
<reference evidence="2 3" key="1">
    <citation type="journal article" date="2019" name="Int. J. Syst. Evol. Microbiol.">
        <title>The Global Catalogue of Microorganisms (GCM) 10K type strain sequencing project: providing services to taxonomists for standard genome sequencing and annotation.</title>
        <authorList>
            <consortium name="The Broad Institute Genomics Platform"/>
            <consortium name="The Broad Institute Genome Sequencing Center for Infectious Disease"/>
            <person name="Wu L."/>
            <person name="Ma J."/>
        </authorList>
    </citation>
    <scope>NUCLEOTIDE SEQUENCE [LARGE SCALE GENOMIC DNA]</scope>
    <source>
        <strain evidence="2 3">JCM 13004</strain>
    </source>
</reference>
<keyword evidence="3" id="KW-1185">Reference proteome</keyword>
<sequence length="145" mass="15690">MMPNPNIVFYADPRHGLVARSGWEQEEARAVLRELGWEWQEELHALVPPADTPDADAGVQAVEQLHLHGHLAGYAVGRFGAMRLTLDRAEQVLTRAVAQQGSGPQQDVTPCAGSRGAEKSRSTAYRGATDPVYTASPETPDPPPL</sequence>
<feature type="compositionally biased region" description="Polar residues" evidence="1">
    <location>
        <begin position="97"/>
        <end position="108"/>
    </location>
</feature>
<evidence type="ECO:0000313" key="3">
    <source>
        <dbReference type="Proteomes" id="UP001500037"/>
    </source>
</evidence>